<dbReference type="SUPFAM" id="SSF53335">
    <property type="entry name" value="S-adenosyl-L-methionine-dependent methyltransferases"/>
    <property type="match status" value="1"/>
</dbReference>
<keyword evidence="2" id="KW-0489">Methyltransferase</keyword>
<dbReference type="InterPro" id="IPR050723">
    <property type="entry name" value="CFA/CMAS"/>
</dbReference>
<protein>
    <submittedName>
        <fullName evidence="2">Ribosomal RNA small subunit methyltransferase A</fullName>
        <ecNumber evidence="2">2.1.1.182</ecNumber>
    </submittedName>
</protein>
<dbReference type="PANTHER" id="PTHR43667">
    <property type="entry name" value="CYCLOPROPANE-FATTY-ACYL-PHOSPHOLIPID SYNTHASE"/>
    <property type="match status" value="1"/>
</dbReference>
<accession>A0A7G9Z993</accession>
<gene>
    <name evidence="2" type="primary">rsmA</name>
    <name evidence="2" type="ORF">IPLBMFHP_00013</name>
</gene>
<dbReference type="InterPro" id="IPR029063">
    <property type="entry name" value="SAM-dependent_MTases_sf"/>
</dbReference>
<dbReference type="PANTHER" id="PTHR43667:SF2">
    <property type="entry name" value="FATTY ACID C-METHYL TRANSFERASE"/>
    <property type="match status" value="1"/>
</dbReference>
<dbReference type="GO" id="GO:0052908">
    <property type="term" value="F:16S rRNA (adenine(1518)-N(6)/adenine(1519)-N(6))-dimethyltransferase activity"/>
    <property type="evidence" value="ECO:0007669"/>
    <property type="project" value="UniProtKB-EC"/>
</dbReference>
<proteinExistence type="predicted"/>
<dbReference type="CDD" id="cd02440">
    <property type="entry name" value="AdoMet_MTases"/>
    <property type="match status" value="1"/>
</dbReference>
<dbReference type="AlphaFoldDB" id="A0A7G9Z993"/>
<name>A0A7G9Z993_9EURY</name>
<evidence type="ECO:0000313" key="2">
    <source>
        <dbReference type="EMBL" id="QNO56827.1"/>
    </source>
</evidence>
<reference evidence="2" key="1">
    <citation type="submission" date="2020-06" db="EMBL/GenBank/DDBJ databases">
        <title>Unique genomic features of the anaerobic methanotrophic archaea.</title>
        <authorList>
            <person name="Chadwick G.L."/>
            <person name="Skennerton C.T."/>
            <person name="Laso-Perez R."/>
            <person name="Leu A.O."/>
            <person name="Speth D.R."/>
            <person name="Yu H."/>
            <person name="Morgan-Lang C."/>
            <person name="Hatzenpichler R."/>
            <person name="Goudeau D."/>
            <person name="Malmstrom R."/>
            <person name="Brazelton W.J."/>
            <person name="Woyke T."/>
            <person name="Hallam S.J."/>
            <person name="Tyson G.W."/>
            <person name="Wegener G."/>
            <person name="Boetius A."/>
            <person name="Orphan V."/>
        </authorList>
    </citation>
    <scope>NUCLEOTIDE SEQUENCE</scope>
</reference>
<evidence type="ECO:0000259" key="1">
    <source>
        <dbReference type="Pfam" id="PF13847"/>
    </source>
</evidence>
<dbReference type="Pfam" id="PF13847">
    <property type="entry name" value="Methyltransf_31"/>
    <property type="match status" value="1"/>
</dbReference>
<dbReference type="EC" id="2.1.1.182" evidence="2"/>
<dbReference type="Gene3D" id="3.40.50.150">
    <property type="entry name" value="Vaccinia Virus protein VP39"/>
    <property type="match status" value="1"/>
</dbReference>
<organism evidence="2">
    <name type="scientific">Candidatus Methanophaga sp. ANME-1 ERB7</name>
    <dbReference type="NCBI Taxonomy" id="2759913"/>
    <lineage>
        <taxon>Archaea</taxon>
        <taxon>Methanobacteriati</taxon>
        <taxon>Methanobacteriota</taxon>
        <taxon>Stenosarchaea group</taxon>
        <taxon>Methanomicrobia</taxon>
        <taxon>Candidatus Methanophagales</taxon>
        <taxon>Candidatus Methanophagaceae</taxon>
        <taxon>Candidatus Methanophaga</taxon>
    </lineage>
</organism>
<keyword evidence="2" id="KW-0808">Transferase</keyword>
<sequence>MGGDIKMKELNWREVWEELQKQRMRPLKITFDPEFRAKFAEDYFERAKYKNYEYGRKATEALSEISDKNFEVLEIGAGPGTLTIPLAKRVGKIVAVESSETAVKYLRRNMKESKIENVEIMNENWLEVDGREIKDKFNLVVCSHFLWQMKDLEKHLKKMEHASREYCAVIQPAGRDNLVKELWTKITGESYRGEFEPDADYFAYLILRQWGRLINVRIMNYSVERNFEQEVRYIASFMGKYVEVDAYVMETIEQYVSEKGLCKERQSAVVMWWRIPSKHSQKYVFVDY</sequence>
<dbReference type="EMBL" id="MT631670">
    <property type="protein sequence ID" value="QNO56827.1"/>
    <property type="molecule type" value="Genomic_DNA"/>
</dbReference>
<dbReference type="InterPro" id="IPR025714">
    <property type="entry name" value="Methyltranfer_dom"/>
</dbReference>
<feature type="domain" description="Methyltransferase" evidence="1">
    <location>
        <begin position="67"/>
        <end position="164"/>
    </location>
</feature>